<keyword evidence="8" id="KW-0206">Cytoskeleton</keyword>
<evidence type="ECO:0000256" key="10">
    <source>
        <dbReference type="ARBA" id="ARBA00049659"/>
    </source>
</evidence>
<proteinExistence type="inferred from homology"/>
<keyword evidence="2" id="KW-0963">Cytoplasm</keyword>
<comment type="subcellular location">
    <subcellularLocation>
        <location evidence="1">Cytoplasm</location>
        <location evidence="1">Cytoskeleton</location>
        <location evidence="1">Cilium axoneme</location>
    </subcellularLocation>
</comment>
<dbReference type="PANTHER" id="PTHR15454">
    <property type="entry name" value="NISCHARIN RELATED"/>
    <property type="match status" value="1"/>
</dbReference>
<dbReference type="InterPro" id="IPR032675">
    <property type="entry name" value="LRR_dom_sf"/>
</dbReference>
<sequence length="192" mass="22475">MSQRPTTIKEAIERWEKENEIKASEAKDVGLQFQIPPIERMNFDLAILVNCEKLSLSTNNIDRILLPPSLKNLKILALGRNNIKTLIGLEVLAETLEELWISYNSIDKLRGIEVMKNLKKFYIAHNNVRDWSEFMRLSELKENLRELIFIGNPLVENIDKKVYRNEIFHRLPFLKMLDGELLFFVTEFISAD</sequence>
<accession>A0A9J6CT30</accession>
<dbReference type="OrthoDB" id="266138at2759"/>
<comment type="similarity">
    <text evidence="10">Belongs to the dynein light chain LC1-type family.</text>
</comment>
<evidence type="ECO:0000313" key="12">
    <source>
        <dbReference type="EMBL" id="KAG5684854.1"/>
    </source>
</evidence>
<dbReference type="GO" id="GO:0005874">
    <property type="term" value="C:microtubule"/>
    <property type="evidence" value="ECO:0007669"/>
    <property type="project" value="UniProtKB-KW"/>
</dbReference>
<evidence type="ECO:0000256" key="7">
    <source>
        <dbReference type="ARBA" id="ARBA00023175"/>
    </source>
</evidence>
<keyword evidence="3" id="KW-0433">Leucine-rich repeat</keyword>
<dbReference type="GO" id="GO:0045504">
    <property type="term" value="F:dynein heavy chain binding"/>
    <property type="evidence" value="ECO:0007669"/>
    <property type="project" value="TreeGrafter"/>
</dbReference>
<keyword evidence="7" id="KW-0505">Motor protein</keyword>
<keyword evidence="5" id="KW-0677">Repeat</keyword>
<dbReference type="GO" id="GO:0030286">
    <property type="term" value="C:dynein complex"/>
    <property type="evidence" value="ECO:0007669"/>
    <property type="project" value="UniProtKB-KW"/>
</dbReference>
<evidence type="ECO:0000256" key="5">
    <source>
        <dbReference type="ARBA" id="ARBA00022737"/>
    </source>
</evidence>
<evidence type="ECO:0000256" key="3">
    <source>
        <dbReference type="ARBA" id="ARBA00022614"/>
    </source>
</evidence>
<protein>
    <recommendedName>
        <fullName evidence="11">Dynein axonemal light chain 1</fullName>
    </recommendedName>
</protein>
<dbReference type="GO" id="GO:0005930">
    <property type="term" value="C:axoneme"/>
    <property type="evidence" value="ECO:0007669"/>
    <property type="project" value="UniProtKB-SubCell"/>
</dbReference>
<dbReference type="EMBL" id="JADBJN010000001">
    <property type="protein sequence ID" value="KAG5684854.1"/>
    <property type="molecule type" value="Genomic_DNA"/>
</dbReference>
<keyword evidence="9" id="KW-0966">Cell projection</keyword>
<reference evidence="12" key="1">
    <citation type="submission" date="2021-03" db="EMBL/GenBank/DDBJ databases">
        <title>Chromosome level genome of the anhydrobiotic midge Polypedilum vanderplanki.</title>
        <authorList>
            <person name="Yoshida Y."/>
            <person name="Kikawada T."/>
            <person name="Gusev O."/>
        </authorList>
    </citation>
    <scope>NUCLEOTIDE SEQUENCE</scope>
    <source>
        <strain evidence="12">NIAS01</strain>
        <tissue evidence="12">Whole body or cell culture</tissue>
    </source>
</reference>
<evidence type="ECO:0000256" key="1">
    <source>
        <dbReference type="ARBA" id="ARBA00004430"/>
    </source>
</evidence>
<gene>
    <name evidence="12" type="ORF">PVAND_014064</name>
</gene>
<dbReference type="PANTHER" id="PTHR15454:SF73">
    <property type="entry name" value="DYNEIN AXONEMAL LIGHT CHAIN 1"/>
    <property type="match status" value="1"/>
</dbReference>
<dbReference type="FunFam" id="3.80.10.10:FF:000049">
    <property type="entry name" value="Dynein light chain 1"/>
    <property type="match status" value="1"/>
</dbReference>
<dbReference type="Gene3D" id="3.80.10.10">
    <property type="entry name" value="Ribonuclease Inhibitor"/>
    <property type="match status" value="1"/>
</dbReference>
<dbReference type="AlphaFoldDB" id="A0A9J6CT30"/>
<evidence type="ECO:0000256" key="9">
    <source>
        <dbReference type="ARBA" id="ARBA00023273"/>
    </source>
</evidence>
<name>A0A9J6CT30_POLVA</name>
<keyword evidence="4" id="KW-0493">Microtubule</keyword>
<organism evidence="12 13">
    <name type="scientific">Polypedilum vanderplanki</name>
    <name type="common">Sleeping chironomid midge</name>
    <dbReference type="NCBI Taxonomy" id="319348"/>
    <lineage>
        <taxon>Eukaryota</taxon>
        <taxon>Metazoa</taxon>
        <taxon>Ecdysozoa</taxon>
        <taxon>Arthropoda</taxon>
        <taxon>Hexapoda</taxon>
        <taxon>Insecta</taxon>
        <taxon>Pterygota</taxon>
        <taxon>Neoptera</taxon>
        <taxon>Endopterygota</taxon>
        <taxon>Diptera</taxon>
        <taxon>Nematocera</taxon>
        <taxon>Chironomoidea</taxon>
        <taxon>Chironomidae</taxon>
        <taxon>Chironominae</taxon>
        <taxon>Polypedilum</taxon>
        <taxon>Polypedilum</taxon>
    </lineage>
</organism>
<dbReference type="GO" id="GO:0036158">
    <property type="term" value="P:outer dynein arm assembly"/>
    <property type="evidence" value="ECO:0007669"/>
    <property type="project" value="TreeGrafter"/>
</dbReference>
<keyword evidence="13" id="KW-1185">Reference proteome</keyword>
<dbReference type="GO" id="GO:0043014">
    <property type="term" value="F:alpha-tubulin binding"/>
    <property type="evidence" value="ECO:0007669"/>
    <property type="project" value="TreeGrafter"/>
</dbReference>
<dbReference type="Proteomes" id="UP001107558">
    <property type="component" value="Chromosome 1"/>
</dbReference>
<evidence type="ECO:0000313" key="13">
    <source>
        <dbReference type="Proteomes" id="UP001107558"/>
    </source>
</evidence>
<dbReference type="PROSITE" id="PS51450">
    <property type="entry name" value="LRR"/>
    <property type="match status" value="2"/>
</dbReference>
<dbReference type="SMART" id="SM00365">
    <property type="entry name" value="LRR_SD22"/>
    <property type="match status" value="3"/>
</dbReference>
<evidence type="ECO:0000256" key="6">
    <source>
        <dbReference type="ARBA" id="ARBA00023017"/>
    </source>
</evidence>
<evidence type="ECO:0000256" key="4">
    <source>
        <dbReference type="ARBA" id="ARBA00022701"/>
    </source>
</evidence>
<evidence type="ECO:0000256" key="11">
    <source>
        <dbReference type="ARBA" id="ARBA00049760"/>
    </source>
</evidence>
<evidence type="ECO:0000256" key="2">
    <source>
        <dbReference type="ARBA" id="ARBA00022490"/>
    </source>
</evidence>
<dbReference type="SUPFAM" id="SSF52058">
    <property type="entry name" value="L domain-like"/>
    <property type="match status" value="1"/>
</dbReference>
<evidence type="ECO:0000256" key="8">
    <source>
        <dbReference type="ARBA" id="ARBA00023212"/>
    </source>
</evidence>
<comment type="caution">
    <text evidence="12">The sequence shown here is derived from an EMBL/GenBank/DDBJ whole genome shotgun (WGS) entry which is preliminary data.</text>
</comment>
<dbReference type="InterPro" id="IPR001611">
    <property type="entry name" value="Leu-rich_rpt"/>
</dbReference>
<keyword evidence="6" id="KW-0243">Dynein</keyword>